<evidence type="ECO:0000313" key="1">
    <source>
        <dbReference type="EMBL" id="GAF95277.1"/>
    </source>
</evidence>
<gene>
    <name evidence="1" type="ORF">S01H1_21497</name>
</gene>
<dbReference type="AlphaFoldDB" id="X0U4G1"/>
<name>X0U4G1_9ZZZZ</name>
<accession>X0U4G1</accession>
<comment type="caution">
    <text evidence="1">The sequence shown here is derived from an EMBL/GenBank/DDBJ whole genome shotgun (WGS) entry which is preliminary data.</text>
</comment>
<organism evidence="1">
    <name type="scientific">marine sediment metagenome</name>
    <dbReference type="NCBI Taxonomy" id="412755"/>
    <lineage>
        <taxon>unclassified sequences</taxon>
        <taxon>metagenomes</taxon>
        <taxon>ecological metagenomes</taxon>
    </lineage>
</organism>
<feature type="non-terminal residue" evidence="1">
    <location>
        <position position="89"/>
    </location>
</feature>
<protein>
    <submittedName>
        <fullName evidence="1">Uncharacterized protein</fullName>
    </submittedName>
</protein>
<dbReference type="EMBL" id="BARS01011928">
    <property type="protein sequence ID" value="GAF95277.1"/>
    <property type="molecule type" value="Genomic_DNA"/>
</dbReference>
<reference evidence="1" key="1">
    <citation type="journal article" date="2014" name="Front. Microbiol.">
        <title>High frequency of phylogenetically diverse reductive dehalogenase-homologous genes in deep subseafloor sedimentary metagenomes.</title>
        <authorList>
            <person name="Kawai M."/>
            <person name="Futagami T."/>
            <person name="Toyoda A."/>
            <person name="Takaki Y."/>
            <person name="Nishi S."/>
            <person name="Hori S."/>
            <person name="Arai W."/>
            <person name="Tsubouchi T."/>
            <person name="Morono Y."/>
            <person name="Uchiyama I."/>
            <person name="Ito T."/>
            <person name="Fujiyama A."/>
            <person name="Inagaki F."/>
            <person name="Takami H."/>
        </authorList>
    </citation>
    <scope>NUCLEOTIDE SEQUENCE</scope>
    <source>
        <strain evidence="1">Expedition CK06-06</strain>
    </source>
</reference>
<proteinExistence type="predicted"/>
<sequence length="89" mass="10143">MKYLMHFCTNWKGQGCNPEVEEQGYAKEIKNGEEIPLMPVGEEQDKLDEICKNCDSRSIITEEQKCPICDSVNIEARDISEGLSKKDMT</sequence>